<proteinExistence type="predicted"/>
<dbReference type="PANTHER" id="PTHR21301:SF10">
    <property type="entry name" value="REVERSE TRANSCRIPTASE DOMAIN-CONTAINING PROTEIN"/>
    <property type="match status" value="1"/>
</dbReference>
<protein>
    <recommendedName>
        <fullName evidence="2">Reverse transcriptase domain-containing protein</fullName>
    </recommendedName>
</protein>
<dbReference type="EMBL" id="KV467402">
    <property type="protein sequence ID" value="OCT56142.1"/>
    <property type="molecule type" value="Genomic_DNA"/>
</dbReference>
<organism evidence="1">
    <name type="scientific">Xenopus laevis</name>
    <name type="common">African clawed frog</name>
    <dbReference type="NCBI Taxonomy" id="8355"/>
    <lineage>
        <taxon>Eukaryota</taxon>
        <taxon>Metazoa</taxon>
        <taxon>Chordata</taxon>
        <taxon>Craniata</taxon>
        <taxon>Vertebrata</taxon>
        <taxon>Euteleostomi</taxon>
        <taxon>Amphibia</taxon>
        <taxon>Batrachia</taxon>
        <taxon>Anura</taxon>
        <taxon>Pipoidea</taxon>
        <taxon>Pipidae</taxon>
        <taxon>Xenopodinae</taxon>
        <taxon>Xenopus</taxon>
        <taxon>Xenopus</taxon>
    </lineage>
</organism>
<dbReference type="PANTHER" id="PTHR21301">
    <property type="entry name" value="REVERSE TRANSCRIPTASE"/>
    <property type="match status" value="1"/>
</dbReference>
<accession>A0A974BQC5</accession>
<name>A0A974BQC5_XENLA</name>
<evidence type="ECO:0008006" key="2">
    <source>
        <dbReference type="Google" id="ProtNLM"/>
    </source>
</evidence>
<dbReference type="Proteomes" id="UP000694892">
    <property type="component" value="Unassembled WGS sequence"/>
</dbReference>
<reference evidence="1" key="1">
    <citation type="submission" date="2016-05" db="EMBL/GenBank/DDBJ databases">
        <title>WGS assembly of Xenopus laevis.</title>
        <authorList>
            <person name="Session A."/>
            <person name="Uno Y."/>
            <person name="Kwon T."/>
            <person name="Chapman J."/>
            <person name="Toyoda A."/>
            <person name="Takahashi S."/>
            <person name="Fukui A."/>
            <person name="Hikosaka A."/>
            <person name="Putnam N."/>
            <person name="Stites J."/>
            <person name="Van Heeringen S."/>
            <person name="Quigley I."/>
            <person name="Heinz S."/>
            <person name="Hellsten U."/>
            <person name="Lyons J."/>
            <person name="Suzuki A."/>
            <person name="Kondo M."/>
            <person name="Ogino H."/>
            <person name="Ochi H."/>
            <person name="Bogdanovic O."/>
            <person name="Lister R."/>
            <person name="Georgiou G."/>
            <person name="Paranjpe S."/>
            <person name="Van Kruijsbergen I."/>
            <person name="Mozaffari S."/>
            <person name="Shu S."/>
            <person name="Schmutz J."/>
            <person name="Jenkins J."/>
            <person name="Grimwood J."/>
            <person name="Carlson J."/>
            <person name="Mitros T."/>
            <person name="Simakov O."/>
            <person name="Heald R."/>
            <person name="Miller K."/>
            <person name="Haudenschild C."/>
            <person name="Kuroki Y."/>
            <person name="Tanaka T."/>
            <person name="Michiue T."/>
            <person name="Watanabe M."/>
            <person name="Kinoshita T."/>
            <person name="Ohta Y."/>
            <person name="Mawaribuchi S."/>
            <person name="Suzuki Y."/>
            <person name="Haramoto Y."/>
            <person name="Yamamoto T."/>
            <person name="Takagi C."/>
            <person name="Kitzman J."/>
            <person name="Shendure J."/>
            <person name="Nakayama T."/>
            <person name="Izutsu Y."/>
            <person name="Robert J."/>
            <person name="Dichmann D."/>
            <person name="Flajnik M."/>
            <person name="Houston D."/>
            <person name="Marcotte E."/>
            <person name="Wallingford J."/>
            <person name="Ito Y."/>
            <person name="Asashima M."/>
            <person name="Ueno N."/>
            <person name="Matsuda Y."/>
            <person name="Jan Veenstra G."/>
            <person name="Fujiyama A."/>
            <person name="Harland R."/>
            <person name="Taira M."/>
            <person name="Rokhsar D.S."/>
        </authorList>
    </citation>
    <scope>NUCLEOTIDE SEQUENCE</scope>
    <source>
        <strain evidence="1">J</strain>
        <tissue evidence="1">Blood</tissue>
    </source>
</reference>
<dbReference type="AlphaFoldDB" id="A0A974BQC5"/>
<evidence type="ECO:0000313" key="1">
    <source>
        <dbReference type="EMBL" id="OCT56142.1"/>
    </source>
</evidence>
<sequence length="340" mass="40123">MVSDFEVQEIKIITIMEQCQREGEVNQIIDSEIEKDDLVVVLNKNKFINECSPRKCISECLREYVDYFLKEMVVTVPAYFRDSQDTIHKISTMAWKELNIWETLDVQSLYSQLNHVDEAIEFILAHNIMSFNGQIYRQITGTDMGTKFAPWYAGLFMEEEWIILMMMTDIVGWYHYIDVVILVWSGPEDDLMGFLNDVNDNPYDIKFSMQHHENPIDFLDLTFYVENNVVMSKLYGKKIAGNTILRKNSFHPLNTVKYIPYAQLVKIYCNCRDENIFYRLRKNVKDSKVEVTVRAIISQRNYKRGNLKLYHKQEKEVRCILEYGLLYKAVKKSILNIGIF</sequence>
<gene>
    <name evidence="1" type="ORF">XELAEV_18001752mg</name>
</gene>